<dbReference type="AlphaFoldDB" id="A0A813XDE8"/>
<feature type="coiled-coil region" evidence="1">
    <location>
        <begin position="98"/>
        <end position="125"/>
    </location>
</feature>
<protein>
    <submittedName>
        <fullName evidence="2">Uncharacterized protein</fullName>
    </submittedName>
</protein>
<name>A0A813XDE8_9BILA</name>
<reference evidence="2" key="1">
    <citation type="submission" date="2021-02" db="EMBL/GenBank/DDBJ databases">
        <authorList>
            <person name="Nowell W R."/>
        </authorList>
    </citation>
    <scope>NUCLEOTIDE SEQUENCE</scope>
</reference>
<keyword evidence="1" id="KW-0175">Coiled coil</keyword>
<evidence type="ECO:0000313" key="2">
    <source>
        <dbReference type="EMBL" id="CAF0863226.1"/>
    </source>
</evidence>
<evidence type="ECO:0000256" key="1">
    <source>
        <dbReference type="SAM" id="Coils"/>
    </source>
</evidence>
<sequence length="481" mass="56070">MGYSRYILTSLTIIRLMHQKLCNDSRFERLKQHSINIPNLMTLFEFLVLPNRNDMIRVYDLRHYFSEFSNKTYPDLLTSIDDVNAFGVYCASQSSEMNESIQKIRAQAERDKQQKIQEVTNAKERYTGLMNSIRGISCSCSYKYGYHQQCHRCTIEEQAMNVKVHIYECPLPSKREQALAVIFELQMPLEIRNYRDTIWQFINRPKPCPPHQMHEWLSIPPHASKLGPFYTGPSNCKVKLVSSTKSVTQNYSYSPFIGSTSIEGFLHENSLTVEILPTKPIRFDDECCILTPQLNHPDYKQLQFTINTTKFLQNHVIAKRSDCPIRMKPSQFIEFGSFRSGHRLQWWNLLAMFEMDSLPISEESVTILILHSIWQYGPQTMNISSSDNSWCSEAHEQLLDDHFIDELITRLDRRLDDCELNWQHELVLAAITIITMRMLTICNSTKQDKLADLALKCRRIGEKWIILISENIQTILSSAFN</sequence>
<comment type="caution">
    <text evidence="2">The sequence shown here is derived from an EMBL/GenBank/DDBJ whole genome shotgun (WGS) entry which is preliminary data.</text>
</comment>
<accession>A0A813XDE8</accession>
<evidence type="ECO:0000313" key="3">
    <source>
        <dbReference type="Proteomes" id="UP000663864"/>
    </source>
</evidence>
<gene>
    <name evidence="2" type="ORF">ZHD862_LOCUS5490</name>
</gene>
<dbReference type="Proteomes" id="UP000663864">
    <property type="component" value="Unassembled WGS sequence"/>
</dbReference>
<proteinExistence type="predicted"/>
<organism evidence="2 3">
    <name type="scientific">Rotaria sordida</name>
    <dbReference type="NCBI Taxonomy" id="392033"/>
    <lineage>
        <taxon>Eukaryota</taxon>
        <taxon>Metazoa</taxon>
        <taxon>Spiralia</taxon>
        <taxon>Gnathifera</taxon>
        <taxon>Rotifera</taxon>
        <taxon>Eurotatoria</taxon>
        <taxon>Bdelloidea</taxon>
        <taxon>Philodinida</taxon>
        <taxon>Philodinidae</taxon>
        <taxon>Rotaria</taxon>
    </lineage>
</organism>
<dbReference type="EMBL" id="CAJNOT010000145">
    <property type="protein sequence ID" value="CAF0863226.1"/>
    <property type="molecule type" value="Genomic_DNA"/>
</dbReference>